<dbReference type="InParanoid" id="B7Q673"/>
<name>B7Q673_IXOSC</name>
<proteinExistence type="predicted"/>
<dbReference type="AlphaFoldDB" id="B7Q673"/>
<dbReference type="VEuPathDB" id="VectorBase:ISCW021281"/>
<gene>
    <name evidence="1" type="ORF">IscW_ISCW021281</name>
</gene>
<dbReference type="EnsemblMetazoa" id="ISCW021281-RA">
    <property type="protein sequence ID" value="ISCW021281-PA"/>
    <property type="gene ID" value="ISCW021281"/>
</dbReference>
<evidence type="ECO:0000313" key="3">
    <source>
        <dbReference type="Proteomes" id="UP000001555"/>
    </source>
</evidence>
<sequence length="59" mass="6535">MDIVFGKEHANLDLGLKFDNQPVGKAPSIKISVVYLGYGPHVTTEWVKTIFKPGNKAYT</sequence>
<protein>
    <submittedName>
        <fullName evidence="1 2">Uncharacterized protein</fullName>
    </submittedName>
</protein>
<reference evidence="2" key="2">
    <citation type="submission" date="2020-05" db="UniProtKB">
        <authorList>
            <consortium name="EnsemblMetazoa"/>
        </authorList>
    </citation>
    <scope>IDENTIFICATION</scope>
    <source>
        <strain evidence="2">wikel</strain>
    </source>
</reference>
<dbReference type="Proteomes" id="UP000001555">
    <property type="component" value="Unassembled WGS sequence"/>
</dbReference>
<evidence type="ECO:0000313" key="1">
    <source>
        <dbReference type="EMBL" id="EEC14345.1"/>
    </source>
</evidence>
<dbReference type="HOGENOM" id="CLU_2963353_0_0_1"/>
<accession>B7Q673</accession>
<dbReference type="EMBL" id="DS866312">
    <property type="protein sequence ID" value="EEC14345.1"/>
    <property type="molecule type" value="Genomic_DNA"/>
</dbReference>
<dbReference type="VEuPathDB" id="VectorBase:ISCI021281"/>
<reference evidence="1 3" key="1">
    <citation type="submission" date="2008-03" db="EMBL/GenBank/DDBJ databases">
        <title>Annotation of Ixodes scapularis.</title>
        <authorList>
            <consortium name="Ixodes scapularis Genome Project Consortium"/>
            <person name="Caler E."/>
            <person name="Hannick L.I."/>
            <person name="Bidwell S."/>
            <person name="Joardar V."/>
            <person name="Thiagarajan M."/>
            <person name="Amedeo P."/>
            <person name="Galinsky K.J."/>
            <person name="Schobel S."/>
            <person name="Inman J."/>
            <person name="Hostetler J."/>
            <person name="Miller J."/>
            <person name="Hammond M."/>
            <person name="Megy K."/>
            <person name="Lawson D."/>
            <person name="Kodira C."/>
            <person name="Sutton G."/>
            <person name="Meyer J."/>
            <person name="Hill C.A."/>
            <person name="Birren B."/>
            <person name="Nene V."/>
            <person name="Collins F."/>
            <person name="Alarcon-Chaidez F."/>
            <person name="Wikel S."/>
            <person name="Strausberg R."/>
        </authorList>
    </citation>
    <scope>NUCLEOTIDE SEQUENCE [LARGE SCALE GENOMIC DNA]</scope>
    <source>
        <strain evidence="3">Wikel</strain>
        <strain evidence="1">Wikel colony</strain>
    </source>
</reference>
<keyword evidence="3" id="KW-1185">Reference proteome</keyword>
<dbReference type="PaxDb" id="6945-B7Q673"/>
<dbReference type="EMBL" id="ABJB010880413">
    <property type="status" value="NOT_ANNOTATED_CDS"/>
    <property type="molecule type" value="Genomic_DNA"/>
</dbReference>
<organism>
    <name type="scientific">Ixodes scapularis</name>
    <name type="common">Black-legged tick</name>
    <name type="synonym">Deer tick</name>
    <dbReference type="NCBI Taxonomy" id="6945"/>
    <lineage>
        <taxon>Eukaryota</taxon>
        <taxon>Metazoa</taxon>
        <taxon>Ecdysozoa</taxon>
        <taxon>Arthropoda</taxon>
        <taxon>Chelicerata</taxon>
        <taxon>Arachnida</taxon>
        <taxon>Acari</taxon>
        <taxon>Parasitiformes</taxon>
        <taxon>Ixodida</taxon>
        <taxon>Ixodoidea</taxon>
        <taxon>Ixodidae</taxon>
        <taxon>Ixodinae</taxon>
        <taxon>Ixodes</taxon>
    </lineage>
</organism>
<evidence type="ECO:0000313" key="2">
    <source>
        <dbReference type="EnsemblMetazoa" id="ISCW021281-PA"/>
    </source>
</evidence>